<dbReference type="Gene3D" id="1.25.40.10">
    <property type="entry name" value="Tetratricopeptide repeat domain"/>
    <property type="match status" value="1"/>
</dbReference>
<evidence type="ECO:0000313" key="6">
    <source>
        <dbReference type="Proteomes" id="UP000750711"/>
    </source>
</evidence>
<dbReference type="EMBL" id="JAGHQM010000628">
    <property type="protein sequence ID" value="KAH0559320.1"/>
    <property type="molecule type" value="Genomic_DNA"/>
</dbReference>
<dbReference type="SUPFAM" id="SSF48403">
    <property type="entry name" value="Ankyrin repeat"/>
    <property type="match status" value="2"/>
</dbReference>
<accession>A0A9P8RQ52</accession>
<evidence type="ECO:0000256" key="4">
    <source>
        <dbReference type="PROSITE-ProRule" id="PRU00023"/>
    </source>
</evidence>
<sequence length="865" mass="96048">MRLLPRAVLNEAIDELECVALEDLDIHQQSVAAFQLSFALVCGLDTRPRAVTDLALSMLLHSAKTGYDQAQAIVGWMYEAFEQQFPILQEVEEEWLYRAINKGFPTARRRLRKLNLARYEEAVSELRRANGGIGENPFQGRWPDAEELDFAYIPLWKSGAMRVQPCLLHYLASTGLSEALQLVLDQLELDVNEPDPQAATPLCLACRSGHLGVVEILLSRGADPTIADKQGTTPLHWLSSFRADELGEVIKLLLQHGANIEARARQTRRYVREDDITSHRGRHGGTPLLWAVADANLPAVQALLDVGADPWDKTGKELLGSNNWGEVTHLSPIHFAARGHMYEILRLLLPEPDESEALNADYRTLGSGSLAFAMLPLGWAVCYGGFGSFEAILWHGNAYKAACERTIQLLLDRGANPKRVTSRGHSAVELATQWGQAFMVEFLGRTLRGDQVPTGDDIRICLSNALLQEDTAIFDALMSGYFEANKGHRNDPALLDHAARNSDNSHFMVSLLEHFTEVTQPIGTTVFEMAIRRGNYSVARLLHDRGLFDPTCTERFIFSDSTIKKGSPTVLGAFILNSTFSNMSARAVRFILSLLEDEDPDSPQPQPAFWAGPPGDQRMSALHLAALVPELRRDLTKGTEVMNELLAKFHEPYHLNATAMPSLRFTPLHLAVYLANVHAIDVLLDEEGVDPSLTDEQGRTPMDLALFRVFETTDEETMGHILAWLSQGTRESAAEMRRNNSVKVISQLMRRRLRTVKYASVITKESELSVNVITPNNEPPTNADDKDSRLTQIKMPTDEAQTARMRQFPFLRKLIDMPVGGAAILRTFESEEAAAAAGHSTGDLHQMDGAMALLQIRDSFPEGSP</sequence>
<dbReference type="Pfam" id="PF00023">
    <property type="entry name" value="Ank"/>
    <property type="match status" value="1"/>
</dbReference>
<gene>
    <name evidence="5" type="ORF">GP486_004168</name>
</gene>
<dbReference type="PANTHER" id="PTHR24161">
    <property type="entry name" value="ANK_REP_REGION DOMAIN-CONTAINING PROTEIN-RELATED"/>
    <property type="match status" value="1"/>
</dbReference>
<dbReference type="Pfam" id="PF12796">
    <property type="entry name" value="Ank_2"/>
    <property type="match status" value="1"/>
</dbReference>
<keyword evidence="3 4" id="KW-0040">ANK repeat</keyword>
<feature type="repeat" description="ANK" evidence="4">
    <location>
        <begin position="230"/>
        <end position="265"/>
    </location>
</feature>
<dbReference type="InterPro" id="IPR036770">
    <property type="entry name" value="Ankyrin_rpt-contain_sf"/>
</dbReference>
<dbReference type="SMART" id="SM00248">
    <property type="entry name" value="ANK"/>
    <property type="match status" value="9"/>
</dbReference>
<dbReference type="AlphaFoldDB" id="A0A9P8RQ52"/>
<evidence type="ECO:0000313" key="5">
    <source>
        <dbReference type="EMBL" id="KAH0559320.1"/>
    </source>
</evidence>
<comment type="caution">
    <text evidence="5">The sequence shown here is derived from an EMBL/GenBank/DDBJ whole genome shotgun (WGS) entry which is preliminary data.</text>
</comment>
<dbReference type="InterPro" id="IPR011990">
    <property type="entry name" value="TPR-like_helical_dom_sf"/>
</dbReference>
<keyword evidence="6" id="KW-1185">Reference proteome</keyword>
<evidence type="ECO:0000256" key="2">
    <source>
        <dbReference type="ARBA" id="ARBA00022737"/>
    </source>
</evidence>
<reference evidence="5" key="1">
    <citation type="submission" date="2021-03" db="EMBL/GenBank/DDBJ databases">
        <title>Comparative genomics and phylogenomic investigation of the class Geoglossomycetes provide insights into ecological specialization and systematics.</title>
        <authorList>
            <person name="Melie T."/>
            <person name="Pirro S."/>
            <person name="Miller A.N."/>
            <person name="Quandt A."/>
        </authorList>
    </citation>
    <scope>NUCLEOTIDE SEQUENCE</scope>
    <source>
        <strain evidence="5">CAQ_001_2017</strain>
    </source>
</reference>
<dbReference type="InterPro" id="IPR002110">
    <property type="entry name" value="Ankyrin_rpt"/>
</dbReference>
<keyword evidence="2" id="KW-0677">Repeat</keyword>
<feature type="repeat" description="ANK" evidence="4">
    <location>
        <begin position="197"/>
        <end position="229"/>
    </location>
</feature>
<dbReference type="PANTHER" id="PTHR24161:SF85">
    <property type="entry name" value="PALMITOYLTRANSFERASE HIP14"/>
    <property type="match status" value="1"/>
</dbReference>
<dbReference type="Proteomes" id="UP000750711">
    <property type="component" value="Unassembled WGS sequence"/>
</dbReference>
<dbReference type="PROSITE" id="PS50088">
    <property type="entry name" value="ANK_REPEAT"/>
    <property type="match status" value="3"/>
</dbReference>
<name>A0A9P8RQ52_9PEZI</name>
<evidence type="ECO:0000256" key="3">
    <source>
        <dbReference type="ARBA" id="ARBA00023043"/>
    </source>
</evidence>
<dbReference type="PROSITE" id="PS50297">
    <property type="entry name" value="ANK_REP_REGION"/>
    <property type="match status" value="3"/>
</dbReference>
<protein>
    <recommendedName>
        <fullName evidence="1">protein S-acyltransferase</fullName>
        <ecNumber evidence="1">2.3.1.225</ecNumber>
    </recommendedName>
</protein>
<dbReference type="EC" id="2.3.1.225" evidence="1"/>
<dbReference type="GO" id="GO:0019706">
    <property type="term" value="F:protein-cysteine S-palmitoyltransferase activity"/>
    <property type="evidence" value="ECO:0007669"/>
    <property type="project" value="UniProtKB-EC"/>
</dbReference>
<proteinExistence type="predicted"/>
<feature type="repeat" description="ANK" evidence="4">
    <location>
        <begin position="283"/>
        <end position="309"/>
    </location>
</feature>
<dbReference type="Gene3D" id="1.25.40.20">
    <property type="entry name" value="Ankyrin repeat-containing domain"/>
    <property type="match status" value="2"/>
</dbReference>
<organism evidence="5 6">
    <name type="scientific">Trichoglossum hirsutum</name>
    <dbReference type="NCBI Taxonomy" id="265104"/>
    <lineage>
        <taxon>Eukaryota</taxon>
        <taxon>Fungi</taxon>
        <taxon>Dikarya</taxon>
        <taxon>Ascomycota</taxon>
        <taxon>Pezizomycotina</taxon>
        <taxon>Geoglossomycetes</taxon>
        <taxon>Geoglossales</taxon>
        <taxon>Geoglossaceae</taxon>
        <taxon>Trichoglossum</taxon>
    </lineage>
</organism>
<evidence type="ECO:0000256" key="1">
    <source>
        <dbReference type="ARBA" id="ARBA00012210"/>
    </source>
</evidence>